<evidence type="ECO:0000259" key="4">
    <source>
        <dbReference type="PROSITE" id="PS50192"/>
    </source>
</evidence>
<dbReference type="InterPro" id="IPR000727">
    <property type="entry name" value="T_SNARE_dom"/>
</dbReference>
<sequence length="305" mass="35695">MQAKKPLGFWQTKTDLLKKYKDEKRKKLDRFKKDKKSLNSDMDTSNTSSGGRKATSDSVTFEMSELPPIWVEIHHQTENLLKEIVDIKKDIIKESAIRIRRQFNDNGELDNKINNLVQVAMKKIKEAEANILKIDKLAEKTQETDQEKRIRQNVKLSLASQIQELTVDFRRQQKGLYDQLKQYNNVGQTGFMHQIDYTQQDQMMQDQDMYEQIARDRDAEINKIVDMINELSSIYQQLGHLVLETGTLIDRIDFNITQAKENTQKANVHLKKTVQYQESPTAKRCVQILIILIIIFAFILTLKYK</sequence>
<protein>
    <submittedName>
        <fullName evidence="5">SNARE domain protein</fullName>
    </submittedName>
</protein>
<keyword evidence="3" id="KW-0812">Transmembrane</keyword>
<dbReference type="HOGENOM" id="CLU_038177_1_1_1"/>
<feature type="region of interest" description="Disordered" evidence="2">
    <location>
        <begin position="31"/>
        <end position="58"/>
    </location>
</feature>
<dbReference type="RefSeq" id="XP_001032443.3">
    <property type="nucleotide sequence ID" value="XM_001032443.3"/>
</dbReference>
<dbReference type="GO" id="GO:0012505">
    <property type="term" value="C:endomembrane system"/>
    <property type="evidence" value="ECO:0007669"/>
    <property type="project" value="TreeGrafter"/>
</dbReference>
<dbReference type="PANTHER" id="PTHR19957">
    <property type="entry name" value="SYNTAXIN"/>
    <property type="match status" value="1"/>
</dbReference>
<dbReference type="FunCoup" id="Q22HC1">
    <property type="interactions" value="310"/>
</dbReference>
<dbReference type="CDD" id="cd15845">
    <property type="entry name" value="SNARE_syntaxin16"/>
    <property type="match status" value="1"/>
</dbReference>
<evidence type="ECO:0000256" key="3">
    <source>
        <dbReference type="SAM" id="Phobius"/>
    </source>
</evidence>
<dbReference type="PROSITE" id="PS50192">
    <property type="entry name" value="T_SNARE"/>
    <property type="match status" value="1"/>
</dbReference>
<comment type="similarity">
    <text evidence="1">Belongs to the syntaxin family.</text>
</comment>
<keyword evidence="6" id="KW-1185">Reference proteome</keyword>
<dbReference type="Proteomes" id="UP000009168">
    <property type="component" value="Unassembled WGS sequence"/>
</dbReference>
<dbReference type="GO" id="GO:0006906">
    <property type="term" value="P:vesicle fusion"/>
    <property type="evidence" value="ECO:0007669"/>
    <property type="project" value="TreeGrafter"/>
</dbReference>
<dbReference type="KEGG" id="tet:TTHERM_00637820"/>
<evidence type="ECO:0000256" key="1">
    <source>
        <dbReference type="ARBA" id="ARBA00009063"/>
    </source>
</evidence>
<dbReference type="GO" id="GO:0006886">
    <property type="term" value="P:intracellular protein transport"/>
    <property type="evidence" value="ECO:0007669"/>
    <property type="project" value="TreeGrafter"/>
</dbReference>
<evidence type="ECO:0000256" key="2">
    <source>
        <dbReference type="SAM" id="MobiDB-lite"/>
    </source>
</evidence>
<organism evidence="5 6">
    <name type="scientific">Tetrahymena thermophila (strain SB210)</name>
    <dbReference type="NCBI Taxonomy" id="312017"/>
    <lineage>
        <taxon>Eukaryota</taxon>
        <taxon>Sar</taxon>
        <taxon>Alveolata</taxon>
        <taxon>Ciliophora</taxon>
        <taxon>Intramacronucleata</taxon>
        <taxon>Oligohymenophorea</taxon>
        <taxon>Hymenostomatida</taxon>
        <taxon>Tetrahymenina</taxon>
        <taxon>Tetrahymenidae</taxon>
        <taxon>Tetrahymena</taxon>
    </lineage>
</organism>
<dbReference type="InterPro" id="IPR045242">
    <property type="entry name" value="Syntaxin"/>
</dbReference>
<name>Q22HC1_TETTS</name>
<keyword evidence="3" id="KW-1133">Transmembrane helix</keyword>
<dbReference type="InParanoid" id="Q22HC1"/>
<proteinExistence type="inferred from homology"/>
<dbReference type="STRING" id="312017.Q22HC1"/>
<dbReference type="InterPro" id="IPR010989">
    <property type="entry name" value="SNARE"/>
</dbReference>
<reference evidence="6" key="1">
    <citation type="journal article" date="2006" name="PLoS Biol.">
        <title>Macronuclear genome sequence of the ciliate Tetrahymena thermophila, a model eukaryote.</title>
        <authorList>
            <person name="Eisen J.A."/>
            <person name="Coyne R.S."/>
            <person name="Wu M."/>
            <person name="Wu D."/>
            <person name="Thiagarajan M."/>
            <person name="Wortman J.R."/>
            <person name="Badger J.H."/>
            <person name="Ren Q."/>
            <person name="Amedeo P."/>
            <person name="Jones K.M."/>
            <person name="Tallon L.J."/>
            <person name="Delcher A.L."/>
            <person name="Salzberg S.L."/>
            <person name="Silva J.C."/>
            <person name="Haas B.J."/>
            <person name="Majoros W.H."/>
            <person name="Farzad M."/>
            <person name="Carlton J.M."/>
            <person name="Smith R.K. Jr."/>
            <person name="Garg J."/>
            <person name="Pearlman R.E."/>
            <person name="Karrer K.M."/>
            <person name="Sun L."/>
            <person name="Manning G."/>
            <person name="Elde N.C."/>
            <person name="Turkewitz A.P."/>
            <person name="Asai D.J."/>
            <person name="Wilkes D.E."/>
            <person name="Wang Y."/>
            <person name="Cai H."/>
            <person name="Collins K."/>
            <person name="Stewart B.A."/>
            <person name="Lee S.R."/>
            <person name="Wilamowska K."/>
            <person name="Weinberg Z."/>
            <person name="Ruzzo W.L."/>
            <person name="Wloga D."/>
            <person name="Gaertig J."/>
            <person name="Frankel J."/>
            <person name="Tsao C.-C."/>
            <person name="Gorovsky M.A."/>
            <person name="Keeling P.J."/>
            <person name="Waller R.F."/>
            <person name="Patron N.J."/>
            <person name="Cherry J.M."/>
            <person name="Stover N.A."/>
            <person name="Krieger C.J."/>
            <person name="del Toro C."/>
            <person name="Ryder H.F."/>
            <person name="Williamson S.C."/>
            <person name="Barbeau R.A."/>
            <person name="Hamilton E.P."/>
            <person name="Orias E."/>
        </authorList>
    </citation>
    <scope>NUCLEOTIDE SEQUENCE [LARGE SCALE GENOMIC DNA]</scope>
    <source>
        <strain evidence="6">SB210</strain>
    </source>
</reference>
<accession>Q22HC1</accession>
<dbReference type="SMART" id="SM00397">
    <property type="entry name" value="t_SNARE"/>
    <property type="match status" value="1"/>
</dbReference>
<dbReference type="GO" id="GO:0000149">
    <property type="term" value="F:SNARE binding"/>
    <property type="evidence" value="ECO:0007669"/>
    <property type="project" value="TreeGrafter"/>
</dbReference>
<dbReference type="GO" id="GO:0005484">
    <property type="term" value="F:SNAP receptor activity"/>
    <property type="evidence" value="ECO:0007669"/>
    <property type="project" value="TreeGrafter"/>
</dbReference>
<dbReference type="OrthoDB" id="10251371at2759"/>
<dbReference type="Pfam" id="PF05739">
    <property type="entry name" value="SNARE"/>
    <property type="match status" value="1"/>
</dbReference>
<dbReference type="GO" id="GO:0031201">
    <property type="term" value="C:SNARE complex"/>
    <property type="evidence" value="ECO:0007669"/>
    <property type="project" value="TreeGrafter"/>
</dbReference>
<dbReference type="SUPFAM" id="SSF47661">
    <property type="entry name" value="t-snare proteins"/>
    <property type="match status" value="1"/>
</dbReference>
<gene>
    <name evidence="5" type="ORF">TTHERM_00637820</name>
</gene>
<dbReference type="AlphaFoldDB" id="Q22HC1"/>
<keyword evidence="3" id="KW-0472">Membrane</keyword>
<dbReference type="EMBL" id="GG662588">
    <property type="protein sequence ID" value="EAR84780.3"/>
    <property type="molecule type" value="Genomic_DNA"/>
</dbReference>
<feature type="transmembrane region" description="Helical" evidence="3">
    <location>
        <begin position="286"/>
        <end position="304"/>
    </location>
</feature>
<evidence type="ECO:0000313" key="5">
    <source>
        <dbReference type="EMBL" id="EAR84780.3"/>
    </source>
</evidence>
<dbReference type="Gene3D" id="1.20.5.110">
    <property type="match status" value="1"/>
</dbReference>
<dbReference type="GeneID" id="7832861"/>
<evidence type="ECO:0000313" key="6">
    <source>
        <dbReference type="Proteomes" id="UP000009168"/>
    </source>
</evidence>
<dbReference type="GO" id="GO:0048278">
    <property type="term" value="P:vesicle docking"/>
    <property type="evidence" value="ECO:0007669"/>
    <property type="project" value="TreeGrafter"/>
</dbReference>
<feature type="compositionally biased region" description="Polar residues" evidence="2">
    <location>
        <begin position="39"/>
        <end position="58"/>
    </location>
</feature>
<dbReference type="eggNOG" id="KOG0809">
    <property type="taxonomic scope" value="Eukaryota"/>
</dbReference>
<feature type="domain" description="T-SNARE coiled-coil homology" evidence="4">
    <location>
        <begin position="211"/>
        <end position="273"/>
    </location>
</feature>